<feature type="transmembrane region" description="Helical" evidence="14">
    <location>
        <begin position="94"/>
        <end position="114"/>
    </location>
</feature>
<feature type="binding site" description="axial binding residue" evidence="13">
    <location>
        <position position="207"/>
    </location>
    <ligand>
        <name>heme b</name>
        <dbReference type="ChEBI" id="CHEBI:60344"/>
        <label>1</label>
    </ligand>
    <ligandPart>
        <name>Fe</name>
        <dbReference type="ChEBI" id="CHEBI:18248"/>
    </ligandPart>
</feature>
<dbReference type="Gene3D" id="1.20.950.20">
    <property type="entry name" value="Transmembrane di-heme cytochromes, Chain C"/>
    <property type="match status" value="1"/>
</dbReference>
<keyword evidence="4 13" id="KW-0349">Heme</keyword>
<keyword evidence="5 14" id="KW-0812">Transmembrane</keyword>
<feature type="binding site" description="axial binding residue" evidence="13">
    <location>
        <position position="68"/>
    </location>
    <ligand>
        <name>heme b</name>
        <dbReference type="ChEBI" id="CHEBI:60344"/>
        <label>1</label>
    </ligand>
    <ligandPart>
        <name>Fe</name>
        <dbReference type="ChEBI" id="CHEBI:18248"/>
    </ligandPart>
</feature>
<dbReference type="NCBIfam" id="TIGR00351">
    <property type="entry name" value="narI"/>
    <property type="match status" value="1"/>
</dbReference>
<proteinExistence type="predicted"/>
<feature type="binding site" description="axial binding residue" evidence="13">
    <location>
        <position position="58"/>
    </location>
    <ligand>
        <name>heme b</name>
        <dbReference type="ChEBI" id="CHEBI:60344"/>
        <label>1</label>
    </ligand>
    <ligandPart>
        <name>Fe</name>
        <dbReference type="ChEBI" id="CHEBI:18248"/>
    </ligandPart>
</feature>
<evidence type="ECO:0000259" key="15">
    <source>
        <dbReference type="Pfam" id="PF02665"/>
    </source>
</evidence>
<comment type="caution">
    <text evidence="16">The sequence shown here is derived from an EMBL/GenBank/DDBJ whole genome shotgun (WGS) entry which is preliminary data.</text>
</comment>
<keyword evidence="10 13" id="KW-0408">Iron</keyword>
<organism evidence="16 17">
    <name type="scientific">Lactobacillus xujianguonis</name>
    <dbReference type="NCBI Taxonomy" id="2495899"/>
    <lineage>
        <taxon>Bacteria</taxon>
        <taxon>Bacillati</taxon>
        <taxon>Bacillota</taxon>
        <taxon>Bacilli</taxon>
        <taxon>Lactobacillales</taxon>
        <taxon>Lactobacillaceae</taxon>
        <taxon>Lactobacillus</taxon>
    </lineage>
</organism>
<keyword evidence="3" id="KW-1003">Cell membrane</keyword>
<dbReference type="InterPro" id="IPR051936">
    <property type="entry name" value="Heme-iron_electron_transfer"/>
</dbReference>
<dbReference type="AlphaFoldDB" id="A0A437SVL4"/>
<sequence>MHSDSWSILLWVYYPYLMLLSFIVGNFVRFKYFHASITAKSSEIFEKKLLIIGSTLFHVGIILAFFGHCLGMLVPMEWTSYFGITEKMYHMFGSLMMGIPAGSLAWIGIAILTYRRMTVARVFKTSSINDIIIDWALLITITLGMCCTIYGGFVDYNYRLTIGPWVRSLFTLHPQWQLMKNVPLIYKIHVCCGFAIFGYFPYTRLVHALTLPWQYIFRRFIVYRRRIAYTK</sequence>
<evidence type="ECO:0000256" key="9">
    <source>
        <dbReference type="ARBA" id="ARBA00023002"/>
    </source>
</evidence>
<feature type="transmembrane region" description="Helical" evidence="14">
    <location>
        <begin position="6"/>
        <end position="28"/>
    </location>
</feature>
<dbReference type="RefSeq" id="WP_127796238.1">
    <property type="nucleotide sequence ID" value="NZ_ML136878.1"/>
</dbReference>
<keyword evidence="17" id="KW-1185">Reference proteome</keyword>
<evidence type="ECO:0000256" key="12">
    <source>
        <dbReference type="ARBA" id="ARBA00023136"/>
    </source>
</evidence>
<evidence type="ECO:0000256" key="5">
    <source>
        <dbReference type="ARBA" id="ARBA00022692"/>
    </source>
</evidence>
<feature type="binding site" description="axial binding residue" evidence="13">
    <location>
        <position position="189"/>
    </location>
    <ligand>
        <name>heme b</name>
        <dbReference type="ChEBI" id="CHEBI:60344"/>
        <label>1</label>
    </ligand>
    <ligandPart>
        <name>Fe</name>
        <dbReference type="ChEBI" id="CHEBI:18248"/>
    </ligandPart>
</feature>
<keyword evidence="2" id="KW-0813">Transport</keyword>
<dbReference type="InterPro" id="IPR036197">
    <property type="entry name" value="NarG-like_sf"/>
</dbReference>
<dbReference type="PANTHER" id="PTHR30598">
    <property type="entry name" value="NITRATE REDUCTASE PRIVATE CHAPERONE, REDOX ENZYME MATURATION PROTEIN REMP FAMILY"/>
    <property type="match status" value="1"/>
</dbReference>
<keyword evidence="9 16" id="KW-0560">Oxidoreductase</keyword>
<evidence type="ECO:0000256" key="10">
    <source>
        <dbReference type="ARBA" id="ARBA00023004"/>
    </source>
</evidence>
<dbReference type="EMBL" id="RXIA01000010">
    <property type="protein sequence ID" value="RVU70963.1"/>
    <property type="molecule type" value="Genomic_DNA"/>
</dbReference>
<dbReference type="GO" id="GO:0046872">
    <property type="term" value="F:metal ion binding"/>
    <property type="evidence" value="ECO:0007669"/>
    <property type="project" value="UniProtKB-KW"/>
</dbReference>
<keyword evidence="8 14" id="KW-1133">Transmembrane helix</keyword>
<keyword evidence="11" id="KW-0534">Nitrate assimilation</keyword>
<keyword evidence="6" id="KW-0479">Metal-binding</keyword>
<accession>A0A437SVL4</accession>
<evidence type="ECO:0000256" key="2">
    <source>
        <dbReference type="ARBA" id="ARBA00022448"/>
    </source>
</evidence>
<name>A0A437SVL4_9LACO</name>
<feature type="transmembrane region" description="Helical" evidence="14">
    <location>
        <begin position="49"/>
        <end position="74"/>
    </location>
</feature>
<keyword evidence="12 14" id="KW-0472">Membrane</keyword>
<protein>
    <submittedName>
        <fullName evidence="16">Respiratory nitrate reductase subunit gamma</fullName>
        <ecNumber evidence="16">1.7.99.4</ecNumber>
    </submittedName>
</protein>
<dbReference type="InterPro" id="IPR003816">
    <property type="entry name" value="Nitrate_red_gam"/>
</dbReference>
<evidence type="ECO:0000313" key="16">
    <source>
        <dbReference type="EMBL" id="RVU70963.1"/>
    </source>
</evidence>
<dbReference type="GO" id="GO:0009325">
    <property type="term" value="C:nitrate reductase complex"/>
    <property type="evidence" value="ECO:0007669"/>
    <property type="project" value="InterPro"/>
</dbReference>
<dbReference type="PANTHER" id="PTHR30598:SF3">
    <property type="entry name" value="RESPIRATORY NITRATE REDUCTASE 1 GAMMA CHAIN"/>
    <property type="match status" value="1"/>
</dbReference>
<comment type="subcellular location">
    <subcellularLocation>
        <location evidence="1">Cell membrane</location>
        <topology evidence="1">Multi-pass membrane protein</topology>
    </subcellularLocation>
</comment>
<keyword evidence="7" id="KW-0249">Electron transport</keyword>
<dbReference type="Proteomes" id="UP000288291">
    <property type="component" value="Unassembled WGS sequence"/>
</dbReference>
<evidence type="ECO:0000256" key="4">
    <source>
        <dbReference type="ARBA" id="ARBA00022617"/>
    </source>
</evidence>
<evidence type="ECO:0000256" key="8">
    <source>
        <dbReference type="ARBA" id="ARBA00022989"/>
    </source>
</evidence>
<dbReference type="Pfam" id="PF02665">
    <property type="entry name" value="Nitrate_red_gam"/>
    <property type="match status" value="1"/>
</dbReference>
<evidence type="ECO:0000313" key="17">
    <source>
        <dbReference type="Proteomes" id="UP000288291"/>
    </source>
</evidence>
<feature type="domain" description="NarG-like" evidence="15">
    <location>
        <begin position="8"/>
        <end position="226"/>
    </location>
</feature>
<evidence type="ECO:0000256" key="14">
    <source>
        <dbReference type="SAM" id="Phobius"/>
    </source>
</evidence>
<dbReference type="SUPFAM" id="SSF103501">
    <property type="entry name" value="Respiratory nitrate reductase 1 gamma chain"/>
    <property type="match status" value="1"/>
</dbReference>
<dbReference type="EC" id="1.7.99.4" evidence="16"/>
<dbReference type="GO" id="GO:0005886">
    <property type="term" value="C:plasma membrane"/>
    <property type="evidence" value="ECO:0007669"/>
    <property type="project" value="UniProtKB-SubCell"/>
</dbReference>
<dbReference type="InterPro" id="IPR023234">
    <property type="entry name" value="NarG-like_domain"/>
</dbReference>
<dbReference type="GO" id="GO:0020037">
    <property type="term" value="F:heme binding"/>
    <property type="evidence" value="ECO:0007669"/>
    <property type="project" value="TreeGrafter"/>
</dbReference>
<dbReference type="GO" id="GO:0008940">
    <property type="term" value="F:nitrate reductase activity"/>
    <property type="evidence" value="ECO:0007669"/>
    <property type="project" value="InterPro"/>
</dbReference>
<dbReference type="GO" id="GO:0019645">
    <property type="term" value="P:anaerobic electron transport chain"/>
    <property type="evidence" value="ECO:0007669"/>
    <property type="project" value="TreeGrafter"/>
</dbReference>
<evidence type="ECO:0000256" key="6">
    <source>
        <dbReference type="ARBA" id="ARBA00022723"/>
    </source>
</evidence>
<dbReference type="GO" id="GO:0042128">
    <property type="term" value="P:nitrate assimilation"/>
    <property type="evidence" value="ECO:0007669"/>
    <property type="project" value="UniProtKB-KW"/>
</dbReference>
<evidence type="ECO:0000256" key="1">
    <source>
        <dbReference type="ARBA" id="ARBA00004651"/>
    </source>
</evidence>
<evidence type="ECO:0000256" key="13">
    <source>
        <dbReference type="PIRSR" id="PIRSR603816-1"/>
    </source>
</evidence>
<gene>
    <name evidence="16" type="primary">narI</name>
    <name evidence="16" type="ORF">EJK17_04465</name>
</gene>
<dbReference type="GO" id="GO:0009055">
    <property type="term" value="F:electron transfer activity"/>
    <property type="evidence" value="ECO:0007669"/>
    <property type="project" value="TreeGrafter"/>
</dbReference>
<reference evidence="16 17" key="1">
    <citation type="submission" date="2018-12" db="EMBL/GenBank/DDBJ databases">
        <authorList>
            <person name="Meng J."/>
        </authorList>
    </citation>
    <scope>NUCLEOTIDE SEQUENCE [LARGE SCALE GENOMIC DNA]</scope>
    <source>
        <strain evidence="16 17">HT111-2</strain>
    </source>
</reference>
<dbReference type="FunFam" id="1.20.950.20:FF:000001">
    <property type="entry name" value="Respiratory nitrate reductase subunit gamma"/>
    <property type="match status" value="1"/>
</dbReference>
<evidence type="ECO:0000256" key="11">
    <source>
        <dbReference type="ARBA" id="ARBA00023063"/>
    </source>
</evidence>
<evidence type="ECO:0000256" key="7">
    <source>
        <dbReference type="ARBA" id="ARBA00022982"/>
    </source>
</evidence>
<evidence type="ECO:0000256" key="3">
    <source>
        <dbReference type="ARBA" id="ARBA00022475"/>
    </source>
</evidence>
<feature type="transmembrane region" description="Helical" evidence="14">
    <location>
        <begin position="135"/>
        <end position="153"/>
    </location>
</feature>